<keyword evidence="12" id="KW-0067">ATP-binding</keyword>
<dbReference type="GO" id="GO:0022857">
    <property type="term" value="F:transmembrane transporter activity"/>
    <property type="evidence" value="ECO:0007669"/>
    <property type="project" value="InterPro"/>
</dbReference>
<evidence type="ECO:0000256" key="14">
    <source>
        <dbReference type="ARBA" id="ARBA00023152"/>
    </source>
</evidence>
<evidence type="ECO:0000256" key="3">
    <source>
        <dbReference type="ARBA" id="ARBA00004496"/>
    </source>
</evidence>
<dbReference type="Gene3D" id="3.40.50.450">
    <property type="match status" value="2"/>
</dbReference>
<organism evidence="19 20">
    <name type="scientific">Paramicrosporidium saccamoebae</name>
    <dbReference type="NCBI Taxonomy" id="1246581"/>
    <lineage>
        <taxon>Eukaryota</taxon>
        <taxon>Fungi</taxon>
        <taxon>Fungi incertae sedis</taxon>
        <taxon>Cryptomycota</taxon>
        <taxon>Cryptomycota incertae sedis</taxon>
        <taxon>Paramicrosporidium</taxon>
    </lineage>
</organism>
<evidence type="ECO:0000256" key="12">
    <source>
        <dbReference type="ARBA" id="ARBA00022840"/>
    </source>
</evidence>
<evidence type="ECO:0000256" key="4">
    <source>
        <dbReference type="ARBA" id="ARBA00004679"/>
    </source>
</evidence>
<evidence type="ECO:0000256" key="9">
    <source>
        <dbReference type="ARBA" id="ARBA00022723"/>
    </source>
</evidence>
<dbReference type="GO" id="GO:0003872">
    <property type="term" value="F:6-phosphofructokinase activity"/>
    <property type="evidence" value="ECO:0007669"/>
    <property type="project" value="UniProtKB-EC"/>
</dbReference>
<keyword evidence="20" id="KW-1185">Reference proteome</keyword>
<dbReference type="PANTHER" id="PTHR13697">
    <property type="entry name" value="PHOSPHOFRUCTOKINASE"/>
    <property type="match status" value="1"/>
</dbReference>
<keyword evidence="11 19" id="KW-0418">Kinase</keyword>
<reference evidence="19 20" key="1">
    <citation type="submission" date="2016-10" db="EMBL/GenBank/DDBJ databases">
        <title>The genome of Paramicrosporidium saccamoebae is the missing link in understanding Cryptomycota and Microsporidia evolution.</title>
        <authorList>
            <person name="Quandt C.A."/>
            <person name="Beaudet D."/>
            <person name="Corsaro D."/>
            <person name="Michel R."/>
            <person name="Corradi N."/>
            <person name="James T."/>
        </authorList>
    </citation>
    <scope>NUCLEOTIDE SEQUENCE [LARGE SCALE GENOMIC DNA]</scope>
    <source>
        <strain evidence="19 20">KSL3</strain>
    </source>
</reference>
<feature type="transmembrane region" description="Helical" evidence="17">
    <location>
        <begin position="906"/>
        <end position="925"/>
    </location>
</feature>
<dbReference type="PRINTS" id="PR00476">
    <property type="entry name" value="PHFRCTKINASE"/>
</dbReference>
<evidence type="ECO:0000256" key="6">
    <source>
        <dbReference type="ARBA" id="ARBA00022490"/>
    </source>
</evidence>
<evidence type="ECO:0000313" key="20">
    <source>
        <dbReference type="Proteomes" id="UP000240830"/>
    </source>
</evidence>
<dbReference type="InterPro" id="IPR009161">
    <property type="entry name" value="6-Pfructokinase_euk"/>
</dbReference>
<dbReference type="Pfam" id="PF00365">
    <property type="entry name" value="PFK"/>
    <property type="match status" value="2"/>
</dbReference>
<dbReference type="FunFam" id="3.40.50.460:FF:000008">
    <property type="entry name" value="ATP-dependent 6-phosphofructokinase"/>
    <property type="match status" value="1"/>
</dbReference>
<accession>A0A2H9TIV7</accession>
<feature type="transmembrane region" description="Helical" evidence="17">
    <location>
        <begin position="1129"/>
        <end position="1149"/>
    </location>
</feature>
<sequence length="1433" mass="156134">MSGEKLAFLTSGGDAPGMNAAIRGIVRMALYRGCQPYAVLEGFRGLVHGGDMITKMNWNDVANIINEGGTIIRSSRCPEFRERTHRKKAAENLVRLGIDKLIVIGGDGSLTGADLFRQEWKSLLNELVGDGKIDKLTAKTFENMMIVCLVGSIDNDMAGTEITIGANSSLHRIIEAVDCIHSTASSHQRAFVIEVMGRHCGWLALNSAISCGADWLMIPEDPPLDGWEERMSDTVLNNRAMGRTVSIVMVAEGAVDRKNQPIKSERIKEILEKAGLDARVTTLGHVQRGGSPSAFDRYLGTMQGIKAVEAILDSTPETPSLLVSMNENKITYRPLMDCVIKTQAAANEMSALNFDKAFSLRDPDFRENYQMWAMMHGEHEQCAQRGIRIGVLNCGAPCGGMNAATAATFWYGRSKGFDTVGIFNGFDGLSQGDVRELNVTDIFGIIGKGGSMLGTNRSLPGENMSLLAQQIQKLRLEALVIIGGFEAYTALMQLTKARERYSVLRIPMVVIPATISNNVPGTEYSVGSDTALNVIVQSCDYIRQSASSSRKRVFVVDVQGGKCGYLATLAGLASAASREYIPEEGIRIKDLQRDSQHLRDRFLDDRAQGRIVIRNELCSSTYSAEMISKILEEEGGGAYDSRWVMLGHLQQGGSPSPLDRIRGVRLAVLATRYLESKLIPNTHLETNCKVSNETNSTKVDLSFTNLSLLNPASADPSTSADSSSVDLHASDRSDNDADDNGDAVLIGIRGSRVRLTPILSLEDRTDHKNRRPTDQWWLSIKRAEASKLGRIERTMSESGDAEGAESPNDEKGKNCNSKNPNRVDDPTSQINMTCFNGSAETLTAPHSPLLSPQEISRIDRFRGSRSAVIAVVALALFTDMVLYDVIVPILPLLLKSVGRDESSVGLLFAIYAVGYLVATPVFGIWSDRMRDRRFPMLLGQAGLAGATLMFAFGKVFWVLVLARLLQGVAAAVSWTLGLALLADAVPGSELGAAMGVVFGFHTLGYFVGPLMGGILTHMVRIEAPFVLCAGLCFIDLAARAFIRPPPIRVVDPNIRKTTLPKLLCFPEVLVIGLVVVCTSSSFSAVETLLSAHLQRAFGLDVMGVSFAMMAIVVPSVLFSFLAGRWADKCCCYTMILVAMFLYIPATPFMGLAESLGMFLSASVYFGATSAVLQAPTLPEMGAIVTRLGGGSYAQVYAILNVCYSFGMLLGPLAASAINPRYGFPVSMSRWEPPLYWNQAYHLLYTLCPVRSQSSQMQTPTTLSSKTLKKKTVFKTVFDTPHTQWPKVDEATSKDVLTRSISEFSRLRPKTGNDSPVVIGLNEVTRCLEARTLAGVLACRDDLQYPQVVAHLPFQSRLSGALVVALPAGSAGELSTLFGIKNVSVVGIRRVPEMEAYIEYLKKRLPPNEDLSVYQSLVIHRIPVESKPKRARNK</sequence>
<feature type="transmembrane region" description="Helical" evidence="17">
    <location>
        <begin position="1155"/>
        <end position="1174"/>
    </location>
</feature>
<dbReference type="GO" id="GO:0070095">
    <property type="term" value="F:fructose-6-phosphate binding"/>
    <property type="evidence" value="ECO:0007669"/>
    <property type="project" value="TreeGrafter"/>
</dbReference>
<feature type="transmembrane region" description="Helical" evidence="17">
    <location>
        <begin position="937"/>
        <end position="958"/>
    </location>
</feature>
<dbReference type="EMBL" id="MTSL01000169">
    <property type="protein sequence ID" value="PJF17560.1"/>
    <property type="molecule type" value="Genomic_DNA"/>
</dbReference>
<keyword evidence="14" id="KW-0324">Glycolysis</keyword>
<dbReference type="InterPro" id="IPR000023">
    <property type="entry name" value="Phosphofructokinase_dom"/>
</dbReference>
<keyword evidence="6" id="KW-0963">Cytoplasm</keyword>
<keyword evidence="9" id="KW-0479">Metal-binding</keyword>
<feature type="transmembrane region" description="Helical" evidence="17">
    <location>
        <begin position="964"/>
        <end position="985"/>
    </location>
</feature>
<comment type="catalytic activity">
    <reaction evidence="15">
        <text>beta-D-fructose 6-phosphate + ATP = beta-D-fructose 1,6-bisphosphate + ADP + H(+)</text>
        <dbReference type="Rhea" id="RHEA:16109"/>
        <dbReference type="ChEBI" id="CHEBI:15378"/>
        <dbReference type="ChEBI" id="CHEBI:30616"/>
        <dbReference type="ChEBI" id="CHEBI:32966"/>
        <dbReference type="ChEBI" id="CHEBI:57634"/>
        <dbReference type="ChEBI" id="CHEBI:456216"/>
        <dbReference type="EC" id="2.7.1.11"/>
    </reaction>
</comment>
<dbReference type="InterPro" id="IPR029064">
    <property type="entry name" value="Ribosomal_eL30-like_sf"/>
</dbReference>
<feature type="transmembrane region" description="Helical" evidence="17">
    <location>
        <begin position="867"/>
        <end position="894"/>
    </location>
</feature>
<dbReference type="InterPro" id="IPR020846">
    <property type="entry name" value="MFS_dom"/>
</dbReference>
<evidence type="ECO:0000256" key="1">
    <source>
        <dbReference type="ARBA" id="ARBA00001946"/>
    </source>
</evidence>
<dbReference type="InterPro" id="IPR013241">
    <property type="entry name" value="RNase_P_Pop3"/>
</dbReference>
<dbReference type="GO" id="GO:0016020">
    <property type="term" value="C:membrane"/>
    <property type="evidence" value="ECO:0007669"/>
    <property type="project" value="UniProtKB-SubCell"/>
</dbReference>
<dbReference type="GO" id="GO:0030388">
    <property type="term" value="P:fructose 1,6-bisphosphate metabolic process"/>
    <property type="evidence" value="ECO:0007669"/>
    <property type="project" value="TreeGrafter"/>
</dbReference>
<dbReference type="Pfam" id="PF08228">
    <property type="entry name" value="RNase_P_pop3"/>
    <property type="match status" value="1"/>
</dbReference>
<comment type="subcellular location">
    <subcellularLocation>
        <location evidence="3">Cytoplasm</location>
    </subcellularLocation>
    <subcellularLocation>
        <location evidence="2">Membrane</location>
        <topology evidence="2">Multi-pass membrane protein</topology>
    </subcellularLocation>
</comment>
<keyword evidence="13" id="KW-0460">Magnesium</keyword>
<proteinExistence type="predicted"/>
<evidence type="ECO:0000256" key="2">
    <source>
        <dbReference type="ARBA" id="ARBA00004141"/>
    </source>
</evidence>
<dbReference type="GO" id="GO:0006002">
    <property type="term" value="P:fructose 6-phosphate metabolic process"/>
    <property type="evidence" value="ECO:0007669"/>
    <property type="project" value="InterPro"/>
</dbReference>
<name>A0A2H9TIV7_9FUNG</name>
<dbReference type="NCBIfam" id="TIGR02478">
    <property type="entry name" value="6PF1K_euk"/>
    <property type="match status" value="1"/>
</dbReference>
<evidence type="ECO:0000259" key="18">
    <source>
        <dbReference type="PROSITE" id="PS50850"/>
    </source>
</evidence>
<dbReference type="GO" id="GO:0006364">
    <property type="term" value="P:rRNA processing"/>
    <property type="evidence" value="ECO:0007669"/>
    <property type="project" value="InterPro"/>
</dbReference>
<dbReference type="PROSITE" id="PS00433">
    <property type="entry name" value="PHOSPHOFRUCTOKINASE"/>
    <property type="match status" value="2"/>
</dbReference>
<comment type="caution">
    <text evidence="19">The sequence shown here is derived from an EMBL/GenBank/DDBJ whole genome shotgun (WGS) entry which is preliminary data.</text>
</comment>
<dbReference type="SUPFAM" id="SSF55315">
    <property type="entry name" value="L30e-like"/>
    <property type="match status" value="1"/>
</dbReference>
<evidence type="ECO:0000256" key="15">
    <source>
        <dbReference type="ARBA" id="ARBA00048070"/>
    </source>
</evidence>
<feature type="region of interest" description="Disordered" evidence="16">
    <location>
        <begin position="712"/>
        <end position="742"/>
    </location>
</feature>
<feature type="transmembrane region" description="Helical" evidence="17">
    <location>
        <begin position="1062"/>
        <end position="1082"/>
    </location>
</feature>
<dbReference type="InterPro" id="IPR022953">
    <property type="entry name" value="ATP_PFK"/>
</dbReference>
<evidence type="ECO:0000256" key="13">
    <source>
        <dbReference type="ARBA" id="ARBA00022842"/>
    </source>
</evidence>
<comment type="pathway">
    <text evidence="4">Carbohydrate degradation; glycolysis; D-glyceraldehyde 3-phosphate and glycerone phosphate from D-glucose: step 3/4.</text>
</comment>
<dbReference type="Gene3D" id="1.20.1250.20">
    <property type="entry name" value="MFS general substrate transporter like domains"/>
    <property type="match status" value="1"/>
</dbReference>
<evidence type="ECO:0000313" key="19">
    <source>
        <dbReference type="EMBL" id="PJF17560.1"/>
    </source>
</evidence>
<dbReference type="GO" id="GO:0048029">
    <property type="term" value="F:monosaccharide binding"/>
    <property type="evidence" value="ECO:0007669"/>
    <property type="project" value="TreeGrafter"/>
</dbReference>
<dbReference type="Proteomes" id="UP000240830">
    <property type="component" value="Unassembled WGS sequence"/>
</dbReference>
<keyword evidence="8" id="KW-0808">Transferase</keyword>
<dbReference type="GO" id="GO:0016208">
    <property type="term" value="F:AMP binding"/>
    <property type="evidence" value="ECO:0007669"/>
    <property type="project" value="TreeGrafter"/>
</dbReference>
<dbReference type="GO" id="GO:0061621">
    <property type="term" value="P:canonical glycolysis"/>
    <property type="evidence" value="ECO:0007669"/>
    <property type="project" value="TreeGrafter"/>
</dbReference>
<dbReference type="GO" id="GO:0046872">
    <property type="term" value="F:metal ion binding"/>
    <property type="evidence" value="ECO:0007669"/>
    <property type="project" value="UniProtKB-KW"/>
</dbReference>
<keyword evidence="17" id="KW-1133">Transmembrane helix</keyword>
<dbReference type="EC" id="2.7.1.11" evidence="5"/>
<feature type="region of interest" description="Disordered" evidence="16">
    <location>
        <begin position="789"/>
        <end position="830"/>
    </location>
</feature>
<dbReference type="GO" id="GO:0005945">
    <property type="term" value="C:6-phosphofructokinase complex"/>
    <property type="evidence" value="ECO:0007669"/>
    <property type="project" value="TreeGrafter"/>
</dbReference>
<dbReference type="PANTHER" id="PTHR13697:SF4">
    <property type="entry name" value="ATP-DEPENDENT 6-PHOSPHOFRUCTOKINASE"/>
    <property type="match status" value="1"/>
</dbReference>
<evidence type="ECO:0000256" key="16">
    <source>
        <dbReference type="SAM" id="MobiDB-lite"/>
    </source>
</evidence>
<dbReference type="PROSITE" id="PS50850">
    <property type="entry name" value="MFS"/>
    <property type="match status" value="1"/>
</dbReference>
<feature type="transmembrane region" description="Helical" evidence="17">
    <location>
        <begin position="1195"/>
        <end position="1217"/>
    </location>
</feature>
<keyword evidence="17" id="KW-0472">Membrane</keyword>
<evidence type="ECO:0000256" key="7">
    <source>
        <dbReference type="ARBA" id="ARBA00022533"/>
    </source>
</evidence>
<dbReference type="GO" id="GO:0042802">
    <property type="term" value="F:identical protein binding"/>
    <property type="evidence" value="ECO:0007669"/>
    <property type="project" value="TreeGrafter"/>
</dbReference>
<gene>
    <name evidence="19" type="ORF">PSACC_02672</name>
</gene>
<dbReference type="FunFam" id="3.40.50.460:FF:000007">
    <property type="entry name" value="ATP-dependent 6-phosphofructokinase"/>
    <property type="match status" value="1"/>
</dbReference>
<comment type="cofactor">
    <cofactor evidence="1">
        <name>Mg(2+)</name>
        <dbReference type="ChEBI" id="CHEBI:18420"/>
    </cofactor>
</comment>
<evidence type="ECO:0000256" key="5">
    <source>
        <dbReference type="ARBA" id="ARBA00012055"/>
    </source>
</evidence>
<dbReference type="SUPFAM" id="SSF53784">
    <property type="entry name" value="Phosphofructokinase"/>
    <property type="match status" value="2"/>
</dbReference>
<keyword evidence="10" id="KW-0547">Nucleotide-binding</keyword>
<evidence type="ECO:0000256" key="10">
    <source>
        <dbReference type="ARBA" id="ARBA00022741"/>
    </source>
</evidence>
<feature type="compositionally biased region" description="Low complexity" evidence="16">
    <location>
        <begin position="712"/>
        <end position="724"/>
    </location>
</feature>
<dbReference type="Gene3D" id="3.40.50.460">
    <property type="entry name" value="Phosphofructokinase domain"/>
    <property type="match status" value="2"/>
</dbReference>
<feature type="compositionally biased region" description="Polar residues" evidence="16">
    <location>
        <begin position="814"/>
        <end position="830"/>
    </location>
</feature>
<keyword evidence="7" id="KW-0021">Allosteric enzyme</keyword>
<dbReference type="InterPro" id="IPR015912">
    <property type="entry name" value="Phosphofructokinase_CS"/>
</dbReference>
<dbReference type="InterPro" id="IPR011701">
    <property type="entry name" value="MFS"/>
</dbReference>
<dbReference type="SUPFAM" id="SSF103473">
    <property type="entry name" value="MFS general substrate transporter"/>
    <property type="match status" value="1"/>
</dbReference>
<dbReference type="GO" id="GO:0005739">
    <property type="term" value="C:mitochondrion"/>
    <property type="evidence" value="ECO:0007669"/>
    <property type="project" value="TreeGrafter"/>
</dbReference>
<evidence type="ECO:0000256" key="8">
    <source>
        <dbReference type="ARBA" id="ARBA00022679"/>
    </source>
</evidence>
<feature type="domain" description="Major facilitator superfamily (MFS) profile" evidence="18">
    <location>
        <begin position="868"/>
        <end position="1256"/>
    </location>
</feature>
<protein>
    <recommendedName>
        <fullName evidence="5">6-phosphofructokinase</fullName>
        <ecNumber evidence="5">2.7.1.11</ecNumber>
    </recommendedName>
</protein>
<evidence type="ECO:0000256" key="11">
    <source>
        <dbReference type="ARBA" id="ARBA00022777"/>
    </source>
</evidence>
<dbReference type="CDD" id="cd17325">
    <property type="entry name" value="MFS_MdtG_SLC18_like"/>
    <property type="match status" value="1"/>
</dbReference>
<dbReference type="STRING" id="1246581.A0A2H9TIV7"/>
<feature type="transmembrane region" description="Helical" evidence="17">
    <location>
        <begin position="992"/>
        <end position="1011"/>
    </location>
</feature>
<dbReference type="GO" id="GO:0008033">
    <property type="term" value="P:tRNA processing"/>
    <property type="evidence" value="ECO:0007669"/>
    <property type="project" value="InterPro"/>
</dbReference>
<dbReference type="UniPathway" id="UPA00109">
    <property type="reaction ID" value="UER00182"/>
</dbReference>
<keyword evidence="17" id="KW-0812">Transmembrane</keyword>
<feature type="transmembrane region" description="Helical" evidence="17">
    <location>
        <begin position="1102"/>
        <end position="1122"/>
    </location>
</feature>
<dbReference type="InterPro" id="IPR035966">
    <property type="entry name" value="PKF_sf"/>
</dbReference>
<dbReference type="Pfam" id="PF07690">
    <property type="entry name" value="MFS_1"/>
    <property type="match status" value="1"/>
</dbReference>
<dbReference type="GO" id="GO:0005524">
    <property type="term" value="F:ATP binding"/>
    <property type="evidence" value="ECO:0007669"/>
    <property type="project" value="UniProtKB-KW"/>
</dbReference>
<evidence type="ECO:0000256" key="17">
    <source>
        <dbReference type="SAM" id="Phobius"/>
    </source>
</evidence>
<dbReference type="OrthoDB" id="537915at2759"/>
<dbReference type="InterPro" id="IPR036259">
    <property type="entry name" value="MFS_trans_sf"/>
</dbReference>